<dbReference type="InterPro" id="IPR011249">
    <property type="entry name" value="Metalloenz_LuxS/M16"/>
</dbReference>
<evidence type="ECO:0000313" key="9">
    <source>
        <dbReference type="Proteomes" id="UP000808349"/>
    </source>
</evidence>
<accession>A0A9D7XIX5</accession>
<keyword evidence="2" id="KW-0645">Protease</keyword>
<comment type="similarity">
    <text evidence="1">Belongs to the peptidase M16 family.</text>
</comment>
<evidence type="ECO:0000256" key="3">
    <source>
        <dbReference type="ARBA" id="ARBA00022801"/>
    </source>
</evidence>
<protein>
    <submittedName>
        <fullName evidence="8">Insulinase family protein</fullName>
    </submittedName>
</protein>
<evidence type="ECO:0000256" key="5">
    <source>
        <dbReference type="ARBA" id="ARBA00023049"/>
    </source>
</evidence>
<keyword evidence="3" id="KW-0378">Hydrolase</keyword>
<evidence type="ECO:0000259" key="6">
    <source>
        <dbReference type="Pfam" id="PF00675"/>
    </source>
</evidence>
<keyword evidence="4" id="KW-0862">Zinc</keyword>
<reference evidence="8 9" key="1">
    <citation type="submission" date="2020-10" db="EMBL/GenBank/DDBJ databases">
        <title>Connecting structure to function with the recovery of over 1000 high-quality activated sludge metagenome-assembled genomes encoding full-length rRNA genes using long-read sequencing.</title>
        <authorList>
            <person name="Singleton C.M."/>
            <person name="Petriglieri F."/>
            <person name="Kristensen J.M."/>
            <person name="Kirkegaard R.H."/>
            <person name="Michaelsen T.Y."/>
            <person name="Andersen M.H."/>
            <person name="Karst S.M."/>
            <person name="Dueholm M.S."/>
            <person name="Nielsen P.H."/>
            <person name="Albertsen M."/>
        </authorList>
    </citation>
    <scope>NUCLEOTIDE SEQUENCE [LARGE SCALE GENOMIC DNA]</scope>
    <source>
        <strain evidence="8">Ribe_18-Q3-R11-54_BAT3C.373</strain>
    </source>
</reference>
<feature type="domain" description="Peptidase M16 N-terminal" evidence="6">
    <location>
        <begin position="39"/>
        <end position="152"/>
    </location>
</feature>
<dbReference type="SUPFAM" id="SSF63411">
    <property type="entry name" value="LuxS/MPP-like metallohydrolase"/>
    <property type="match status" value="2"/>
</dbReference>
<dbReference type="InterPro" id="IPR007863">
    <property type="entry name" value="Peptidase_M16_C"/>
</dbReference>
<gene>
    <name evidence="8" type="ORF">IPO85_16740</name>
</gene>
<dbReference type="PANTHER" id="PTHR43690">
    <property type="entry name" value="NARDILYSIN"/>
    <property type="match status" value="1"/>
</dbReference>
<dbReference type="InterPro" id="IPR011765">
    <property type="entry name" value="Pept_M16_N"/>
</dbReference>
<dbReference type="Proteomes" id="UP000808349">
    <property type="component" value="Unassembled WGS sequence"/>
</dbReference>
<comment type="caution">
    <text evidence="8">The sequence shown here is derived from an EMBL/GenBank/DDBJ whole genome shotgun (WGS) entry which is preliminary data.</text>
</comment>
<dbReference type="InterPro" id="IPR050626">
    <property type="entry name" value="Peptidase_M16"/>
</dbReference>
<evidence type="ECO:0000313" key="8">
    <source>
        <dbReference type="EMBL" id="MBK9719128.1"/>
    </source>
</evidence>
<name>A0A9D7XIX5_9BACT</name>
<keyword evidence="5" id="KW-0482">Metalloprotease</keyword>
<proteinExistence type="inferred from homology"/>
<dbReference type="GO" id="GO:0046872">
    <property type="term" value="F:metal ion binding"/>
    <property type="evidence" value="ECO:0007669"/>
    <property type="project" value="InterPro"/>
</dbReference>
<dbReference type="GO" id="GO:0006508">
    <property type="term" value="P:proteolysis"/>
    <property type="evidence" value="ECO:0007669"/>
    <property type="project" value="UniProtKB-KW"/>
</dbReference>
<dbReference type="AlphaFoldDB" id="A0A9D7XIX5"/>
<dbReference type="Gene3D" id="3.30.830.10">
    <property type="entry name" value="Metalloenzyme, LuxS/M16 peptidase-like"/>
    <property type="match status" value="2"/>
</dbReference>
<dbReference type="Pfam" id="PF05193">
    <property type="entry name" value="Peptidase_M16_C"/>
    <property type="match status" value="1"/>
</dbReference>
<dbReference type="GO" id="GO:0008237">
    <property type="term" value="F:metallopeptidase activity"/>
    <property type="evidence" value="ECO:0007669"/>
    <property type="project" value="UniProtKB-KW"/>
</dbReference>
<evidence type="ECO:0000256" key="4">
    <source>
        <dbReference type="ARBA" id="ARBA00022833"/>
    </source>
</evidence>
<evidence type="ECO:0000259" key="7">
    <source>
        <dbReference type="Pfam" id="PF05193"/>
    </source>
</evidence>
<sequence length="434" mass="50290">MKCSFLFNCRKKYYFCSIKNTSTLNPYTRVTLDNGLTVLLLPDNSTKMACVSILYKVGSRDEQSHKTGIAHLFEHLMFSNCGIDVNFDEIMQNAGGESNAFTTPDTTQYYNIAPVQQLELMLQLEALRMQGFNIGKKEFKIQQKVVIEEFSEHYLNNPYGMFSHWIFDLSYQKHPYKWPVIGQNQEDIANLVYDDAVTFYDHYYHPTNAILVISGNINIDQTIKLVNLHFGTIGSKSVIQKKYPSEDLQTEKRERTILGTYPEEALYISFHCSNRKNPDFYALDFLTDILSEGKSSILYSSLKKEKMLFSSIDCYLTATTDPGLIIMEGKLNTGINIQQGQDAFWEVINKLKNQEISDHDWQKYMNKNESAYLFSQLGTVNQALNLSYAEWLEDPDLIYTELDHYTQLTREDIHRVLNQYINPQQGNYLYLSNH</sequence>
<dbReference type="PANTHER" id="PTHR43690:SF17">
    <property type="entry name" value="PROTEIN YHJJ"/>
    <property type="match status" value="1"/>
</dbReference>
<dbReference type="Pfam" id="PF00675">
    <property type="entry name" value="Peptidase_M16"/>
    <property type="match status" value="1"/>
</dbReference>
<dbReference type="EMBL" id="JADKFW010000016">
    <property type="protein sequence ID" value="MBK9719128.1"/>
    <property type="molecule type" value="Genomic_DNA"/>
</dbReference>
<evidence type="ECO:0000256" key="1">
    <source>
        <dbReference type="ARBA" id="ARBA00007261"/>
    </source>
</evidence>
<organism evidence="8 9">
    <name type="scientific">Candidatus Defluviibacterium haderslevense</name>
    <dbReference type="NCBI Taxonomy" id="2981993"/>
    <lineage>
        <taxon>Bacteria</taxon>
        <taxon>Pseudomonadati</taxon>
        <taxon>Bacteroidota</taxon>
        <taxon>Saprospiria</taxon>
        <taxon>Saprospirales</taxon>
        <taxon>Saprospiraceae</taxon>
        <taxon>Candidatus Defluviibacterium</taxon>
    </lineage>
</organism>
<evidence type="ECO:0000256" key="2">
    <source>
        <dbReference type="ARBA" id="ARBA00022670"/>
    </source>
</evidence>
<feature type="domain" description="Peptidase M16 C-terminal" evidence="7">
    <location>
        <begin position="191"/>
        <end position="367"/>
    </location>
</feature>